<comment type="caution">
    <text evidence="7">The sequence shown here is derived from an EMBL/GenBank/DDBJ whole genome shotgun (WGS) entry which is preliminary data.</text>
</comment>
<feature type="signal peptide" evidence="5">
    <location>
        <begin position="1"/>
        <end position="24"/>
    </location>
</feature>
<gene>
    <name evidence="7" type="ORF">F8377_08205</name>
</gene>
<feature type="chain" id="PRO_5045440579" evidence="5">
    <location>
        <begin position="25"/>
        <end position="351"/>
    </location>
</feature>
<feature type="region of interest" description="Disordered" evidence="4">
    <location>
        <begin position="53"/>
        <end position="77"/>
    </location>
</feature>
<keyword evidence="8" id="KW-1185">Reference proteome</keyword>
<evidence type="ECO:0000256" key="1">
    <source>
        <dbReference type="ARBA" id="ARBA00010333"/>
    </source>
</evidence>
<evidence type="ECO:0000256" key="3">
    <source>
        <dbReference type="ARBA" id="ARBA00022729"/>
    </source>
</evidence>
<proteinExistence type="inferred from homology"/>
<dbReference type="InterPro" id="IPR001638">
    <property type="entry name" value="Solute-binding_3/MltF_N"/>
</dbReference>
<dbReference type="CDD" id="cd13690">
    <property type="entry name" value="PBP2_GluB"/>
    <property type="match status" value="1"/>
</dbReference>
<dbReference type="Pfam" id="PF00497">
    <property type="entry name" value="SBP_bac_3"/>
    <property type="match status" value="1"/>
</dbReference>
<evidence type="ECO:0000259" key="6">
    <source>
        <dbReference type="SMART" id="SM00062"/>
    </source>
</evidence>
<organism evidence="7 8">
    <name type="scientific">Corynebacterium zhongnanshanii</name>
    <dbReference type="NCBI Taxonomy" id="2768834"/>
    <lineage>
        <taxon>Bacteria</taxon>
        <taxon>Bacillati</taxon>
        <taxon>Actinomycetota</taxon>
        <taxon>Actinomycetes</taxon>
        <taxon>Mycobacteriales</taxon>
        <taxon>Corynebacteriaceae</taxon>
        <taxon>Corynebacterium</taxon>
    </lineage>
</organism>
<evidence type="ECO:0000256" key="5">
    <source>
        <dbReference type="SAM" id="SignalP"/>
    </source>
</evidence>
<evidence type="ECO:0000313" key="8">
    <source>
        <dbReference type="Proteomes" id="UP000436181"/>
    </source>
</evidence>
<dbReference type="Gene3D" id="3.40.190.10">
    <property type="entry name" value="Periplasmic binding protein-like II"/>
    <property type="match status" value="2"/>
</dbReference>
<protein>
    <submittedName>
        <fullName evidence="7">Glutamate ABC transporter substrate-binding protein</fullName>
    </submittedName>
</protein>
<dbReference type="EMBL" id="WBZJ01000003">
    <property type="protein sequence ID" value="KAB3520024.1"/>
    <property type="molecule type" value="Genomic_DNA"/>
</dbReference>
<dbReference type="PROSITE" id="PS51257">
    <property type="entry name" value="PROKAR_LIPOPROTEIN"/>
    <property type="match status" value="1"/>
</dbReference>
<comment type="similarity">
    <text evidence="1">Belongs to the bacterial solute-binding protein 3 family.</text>
</comment>
<reference evidence="7 8" key="1">
    <citation type="submission" date="2019-10" db="EMBL/GenBank/DDBJ databases">
        <title>Corynebacterium sp novel species isolated from the respiratory tract of Marmot.</title>
        <authorList>
            <person name="Zhang G."/>
        </authorList>
    </citation>
    <scope>NUCLEOTIDE SEQUENCE [LARGE SCALE GENOMIC DNA]</scope>
    <source>
        <strain evidence="7 8">336</strain>
    </source>
</reference>
<dbReference type="Proteomes" id="UP000436181">
    <property type="component" value="Unassembled WGS sequence"/>
</dbReference>
<evidence type="ECO:0000256" key="4">
    <source>
        <dbReference type="SAM" id="MobiDB-lite"/>
    </source>
</evidence>
<evidence type="ECO:0000313" key="7">
    <source>
        <dbReference type="EMBL" id="KAB3520024.1"/>
    </source>
</evidence>
<sequence>MTQNRRLTLAAATMAGLMGLTACTQQPDQLPHWPEPTVTADTDLPMGAVVESLEDTDSHERPTDPTPFGSISPDGRLPEQRVGEIYHRGRIIVGVAQSLNRLGFRNPATGDLDGFEVELAREIARDIFGDPTKVEFRFVDSLDRVKALNEGNVDIVMRTMTITRHRQAEVEFSTPYLHVKNRLLVLEDSDINSFTDLRTKRVCVARNSTSADLIREYGPRELMRTNTWTDCLMAMQRHQTDAIFTDDAILSGLQAQDPYTRLIRESTSESDYGVGIASSRKGRETTGLVMQVNATLQRIRTDGTWTRLYNTWLADYLGASQIPRGSYRTEIEDTELQEFRKHHGYNGGESS</sequence>
<accession>A0ABQ6VCX4</accession>
<keyword evidence="2" id="KW-0813">Transport</keyword>
<feature type="domain" description="Solute-binding protein family 3/N-terminal" evidence="6">
    <location>
        <begin position="90"/>
        <end position="315"/>
    </location>
</feature>
<dbReference type="SUPFAM" id="SSF53850">
    <property type="entry name" value="Periplasmic binding protein-like II"/>
    <property type="match status" value="1"/>
</dbReference>
<keyword evidence="3 5" id="KW-0732">Signal</keyword>
<dbReference type="PANTHER" id="PTHR30085">
    <property type="entry name" value="AMINO ACID ABC TRANSPORTER PERMEASE"/>
    <property type="match status" value="1"/>
</dbReference>
<dbReference type="SMART" id="SM00062">
    <property type="entry name" value="PBPb"/>
    <property type="match status" value="1"/>
</dbReference>
<name>A0ABQ6VCX4_9CORY</name>
<dbReference type="PANTHER" id="PTHR30085:SF6">
    <property type="entry name" value="ABC TRANSPORTER GLUTAMINE-BINDING PROTEIN GLNH"/>
    <property type="match status" value="1"/>
</dbReference>
<evidence type="ECO:0000256" key="2">
    <source>
        <dbReference type="ARBA" id="ARBA00022448"/>
    </source>
</evidence>
<dbReference type="InterPro" id="IPR051455">
    <property type="entry name" value="Bact_solute-bind_prot3"/>
</dbReference>